<gene>
    <name evidence="1" type="ORF">OEIGOIKO_00025</name>
</gene>
<comment type="caution">
    <text evidence="1">The sequence shown here is derived from an EMBL/GenBank/DDBJ whole genome shotgun (WGS) entry which is preliminary data.</text>
</comment>
<dbReference type="AlphaFoldDB" id="A0A7U9KN44"/>
<evidence type="ECO:0000313" key="1">
    <source>
        <dbReference type="EMBL" id="GCD32314.1"/>
    </source>
</evidence>
<organism evidence="1 2">
    <name type="scientific">Streptomyces chrestomyceticus JCM 4735</name>
    <dbReference type="NCBI Taxonomy" id="1306181"/>
    <lineage>
        <taxon>Bacteria</taxon>
        <taxon>Bacillati</taxon>
        <taxon>Actinomycetota</taxon>
        <taxon>Actinomycetes</taxon>
        <taxon>Kitasatosporales</taxon>
        <taxon>Streptomycetaceae</taxon>
        <taxon>Streptomyces</taxon>
    </lineage>
</organism>
<proteinExistence type="predicted"/>
<accession>A0A7U9KN44</accession>
<dbReference type="Proteomes" id="UP000287830">
    <property type="component" value="Unassembled WGS sequence"/>
</dbReference>
<protein>
    <submittedName>
        <fullName evidence="1">Uncharacterized protein</fullName>
    </submittedName>
</protein>
<evidence type="ECO:0000313" key="2">
    <source>
        <dbReference type="Proteomes" id="UP000287830"/>
    </source>
</evidence>
<dbReference type="EMBL" id="BHZC01000001">
    <property type="protein sequence ID" value="GCD32314.1"/>
    <property type="molecule type" value="Genomic_DNA"/>
</dbReference>
<name>A0A7U9KN44_9ACTN</name>
<reference evidence="1 2" key="1">
    <citation type="submission" date="2018-11" db="EMBL/GenBank/DDBJ databases">
        <title>Whole genome sequence of Streptomyces chrestomyceticus NBRC 13444(T).</title>
        <authorList>
            <person name="Komaki H."/>
            <person name="Tamura T."/>
        </authorList>
    </citation>
    <scope>NUCLEOTIDE SEQUENCE [LARGE SCALE GENOMIC DNA]</scope>
    <source>
        <strain evidence="1 2">NBRC 13444</strain>
    </source>
</reference>
<dbReference type="GeneID" id="95619148"/>
<dbReference type="RefSeq" id="WP_125042773.1">
    <property type="nucleotide sequence ID" value="NZ_BHZC01000001.1"/>
</dbReference>
<sequence>MDEFNLDARVIVSADPVQTQLSPVASVASRVASKWVAKQTIRQTIKLTAACAAVRTNGKC</sequence>